<organism evidence="3">
    <name type="scientific">bioreactor metagenome</name>
    <dbReference type="NCBI Taxonomy" id="1076179"/>
    <lineage>
        <taxon>unclassified sequences</taxon>
        <taxon>metagenomes</taxon>
        <taxon>ecological metagenomes</taxon>
    </lineage>
</organism>
<dbReference type="GO" id="GO:0003723">
    <property type="term" value="F:RNA binding"/>
    <property type="evidence" value="ECO:0007669"/>
    <property type="project" value="InterPro"/>
</dbReference>
<dbReference type="EMBL" id="VSSQ01000104">
    <property type="protein sequence ID" value="MPL77185.1"/>
    <property type="molecule type" value="Genomic_DNA"/>
</dbReference>
<keyword evidence="3" id="KW-0378">Hydrolase</keyword>
<reference evidence="3" key="1">
    <citation type="submission" date="2019-08" db="EMBL/GenBank/DDBJ databases">
        <authorList>
            <person name="Kucharzyk K."/>
            <person name="Murdoch R.W."/>
            <person name="Higgins S."/>
            <person name="Loffler F."/>
        </authorList>
    </citation>
    <scope>NUCLEOTIDE SEQUENCE</scope>
</reference>
<dbReference type="EC" id="3.1.13.1" evidence="3"/>
<dbReference type="SMART" id="SM00955">
    <property type="entry name" value="RNB"/>
    <property type="match status" value="1"/>
</dbReference>
<dbReference type="Pfam" id="PF00773">
    <property type="entry name" value="RNB"/>
    <property type="match status" value="1"/>
</dbReference>
<comment type="caution">
    <text evidence="3">The sequence shown here is derived from an EMBL/GenBank/DDBJ whole genome shotgun (WGS) entry which is preliminary data.</text>
</comment>
<feature type="region of interest" description="Disordered" evidence="1">
    <location>
        <begin position="466"/>
        <end position="487"/>
    </location>
</feature>
<dbReference type="InterPro" id="IPR001900">
    <property type="entry name" value="RNase_II/R"/>
</dbReference>
<dbReference type="InterPro" id="IPR012340">
    <property type="entry name" value="NA-bd_OB-fold"/>
</dbReference>
<dbReference type="Gene3D" id="1.10.10.10">
    <property type="entry name" value="Winged helix-like DNA-binding domain superfamily/Winged helix DNA-binding domain"/>
    <property type="match status" value="1"/>
</dbReference>
<accession>A0A644UDX3</accession>
<proteinExistence type="predicted"/>
<dbReference type="GO" id="GO:0008859">
    <property type="term" value="F:exoribonuclease II activity"/>
    <property type="evidence" value="ECO:0007669"/>
    <property type="project" value="UniProtKB-EC"/>
</dbReference>
<evidence type="ECO:0000256" key="1">
    <source>
        <dbReference type="SAM" id="MobiDB-lite"/>
    </source>
</evidence>
<sequence>MIPLYSLVLYKRSVNRLVSFSDGKLLVENEAGEQKKLREKDLLLLHPGPVNTIPRALEKGDFETAHAMLMPEDEESSLPVGWKELSELVFGEYSAPAALSCLRETLEGRLFVLGETGPLALSFMEIQKTRKKEEERQNAEKRKQAFVLAFKAAKSKQAGPLERSQEQASFIAELEAYALGRQERCPLAASLGISETLESVHKALIDCGVWEASFNPWPARANAVLYPPRLAFPSVELEPGLLRREDLRALRSLAIDNSWSKDPDDAIGYHDGNIWIHVADPAAFFGPDSDIDKEALSRGATLYLPERNIPMLPHEALDRTGLGLAAESPALSFRVKLSDEGYIQEISILPSMVKVERLSYEEADRLLEAGDELLKSLDRIARLRHKRRCANGAVDIDLPETSIHVDNDQPRFFPLEPTRSSAIVRELMLLAGEAAGRWAHERDIPFVYSSQEAPQFSPTLSLCNGDDSPDSFDGKAETTGENTSTVGQSPISFAEQYRRRKGMRASITGPEALAHRGLGLPFYSQVTSPLRRYQDLLAHYQIRAWLAAQQATEGPEKRGFYPPLSTDELSRRCILAGQASACTRQAERDSRLHWIAWHVANNPGLRVKALVLEPRERDAWVLIPELGLECAIGNRPALEPDQWVELIARRAYMPGPQLDFDRADTAFQK</sequence>
<dbReference type="PANTHER" id="PTHR23355">
    <property type="entry name" value="RIBONUCLEASE"/>
    <property type="match status" value="1"/>
</dbReference>
<feature type="domain" description="RNB" evidence="2">
    <location>
        <begin position="244"/>
        <end position="548"/>
    </location>
</feature>
<evidence type="ECO:0000313" key="3">
    <source>
        <dbReference type="EMBL" id="MPL77185.1"/>
    </source>
</evidence>
<dbReference type="PANTHER" id="PTHR23355:SF42">
    <property type="entry name" value="RIBONUCLEASE II, CHLOROPLASTIC_MITOCHONDRIAL"/>
    <property type="match status" value="1"/>
</dbReference>
<dbReference type="InterPro" id="IPR036388">
    <property type="entry name" value="WH-like_DNA-bd_sf"/>
</dbReference>
<dbReference type="Pfam" id="PF23161">
    <property type="entry name" value="HTH_RNase_II"/>
    <property type="match status" value="1"/>
</dbReference>
<dbReference type="AlphaFoldDB" id="A0A644UDX3"/>
<dbReference type="GO" id="GO:0000932">
    <property type="term" value="C:P-body"/>
    <property type="evidence" value="ECO:0007669"/>
    <property type="project" value="TreeGrafter"/>
</dbReference>
<dbReference type="SUPFAM" id="SSF50249">
    <property type="entry name" value="Nucleic acid-binding proteins"/>
    <property type="match status" value="1"/>
</dbReference>
<gene>
    <name evidence="3" type="primary">rnr_8</name>
    <name evidence="3" type="ORF">SDC9_23037</name>
</gene>
<dbReference type="InterPro" id="IPR050180">
    <property type="entry name" value="RNR_Ribonuclease"/>
</dbReference>
<name>A0A644UDX3_9ZZZZ</name>
<dbReference type="InterPro" id="IPR056404">
    <property type="entry name" value="HTH_RNase_II"/>
</dbReference>
<protein>
    <submittedName>
        <fullName evidence="3">Ribonuclease R</fullName>
        <ecNumber evidence="3">3.1.13.1</ecNumber>
    </submittedName>
</protein>
<dbReference type="GO" id="GO:0006402">
    <property type="term" value="P:mRNA catabolic process"/>
    <property type="evidence" value="ECO:0007669"/>
    <property type="project" value="TreeGrafter"/>
</dbReference>
<evidence type="ECO:0000259" key="2">
    <source>
        <dbReference type="SMART" id="SM00955"/>
    </source>
</evidence>